<name>A0A0J2DTI6_ECOLX</name>
<evidence type="ECO:0000313" key="2">
    <source>
        <dbReference type="Proteomes" id="UP000255460"/>
    </source>
</evidence>
<dbReference type="EMBL" id="UFZQ01000002">
    <property type="protein sequence ID" value="STK04375.1"/>
    <property type="molecule type" value="Genomic_DNA"/>
</dbReference>
<proteinExistence type="predicted"/>
<evidence type="ECO:0000313" key="1">
    <source>
        <dbReference type="EMBL" id="STK04375.1"/>
    </source>
</evidence>
<dbReference type="AlphaFoldDB" id="A0A0J2DTI6"/>
<organism evidence="1 2">
    <name type="scientific">Escherichia coli</name>
    <dbReference type="NCBI Taxonomy" id="562"/>
    <lineage>
        <taxon>Bacteria</taxon>
        <taxon>Pseudomonadati</taxon>
        <taxon>Pseudomonadota</taxon>
        <taxon>Gammaproteobacteria</taxon>
        <taxon>Enterobacterales</taxon>
        <taxon>Enterobacteriaceae</taxon>
        <taxon>Escherichia</taxon>
    </lineage>
</organism>
<gene>
    <name evidence="1" type="ORF">NCTC10418_07610</name>
</gene>
<reference evidence="1 2" key="1">
    <citation type="submission" date="2018-06" db="EMBL/GenBank/DDBJ databases">
        <authorList>
            <consortium name="Pathogen Informatics"/>
            <person name="Doyle S."/>
        </authorList>
    </citation>
    <scope>NUCLEOTIDE SEQUENCE [LARGE SCALE GENOMIC DNA]</scope>
    <source>
        <strain evidence="1 2">NCTC10418</strain>
    </source>
</reference>
<dbReference type="RefSeq" id="WP_048267072.1">
    <property type="nucleotide sequence ID" value="NZ_KQ087967.1"/>
</dbReference>
<sequence>MSDSYSDGFHHGILVGISIAMLITMLVVLVKKQEQNKEWQQWTESHCEKIGKNFKCDDGNIYIIK</sequence>
<protein>
    <submittedName>
        <fullName evidence="1">Uncharacterized protein</fullName>
    </submittedName>
</protein>
<accession>A0A0J2DTI6</accession>
<dbReference type="Proteomes" id="UP000255460">
    <property type="component" value="Unassembled WGS sequence"/>
</dbReference>